<dbReference type="Pfam" id="PF17875">
    <property type="entry name" value="RPA43_OB"/>
    <property type="match status" value="1"/>
</dbReference>
<dbReference type="PANTHER" id="PTHR12709:SF5">
    <property type="entry name" value="DNA-DIRECTED RNA POLYMERASE I SUBUNIT RPA43"/>
    <property type="match status" value="1"/>
</dbReference>
<dbReference type="EMBL" id="LN891057">
    <property type="protein sequence ID" value="CUS10095.1"/>
    <property type="molecule type" value="Genomic_DNA"/>
</dbReference>
<feature type="region of interest" description="Disordered" evidence="8">
    <location>
        <begin position="1"/>
        <end position="66"/>
    </location>
</feature>
<proteinExistence type="inferred from homology"/>
<comment type="function">
    <text evidence="7">DNA-dependent RNA polymerase which catalyzes the transcription of DNA into RNA using the four ribonucleoside triphosphates as substrates.</text>
</comment>
<dbReference type="Gene3D" id="3.30.1490.120">
    <property type="entry name" value="RNA polymerase Rpb7-like, N-terminal domain"/>
    <property type="match status" value="1"/>
</dbReference>
<organism evidence="10 11">
    <name type="scientific">Tuber aestivum</name>
    <name type="common">summer truffle</name>
    <dbReference type="NCBI Taxonomy" id="59557"/>
    <lineage>
        <taxon>Eukaryota</taxon>
        <taxon>Fungi</taxon>
        <taxon>Dikarya</taxon>
        <taxon>Ascomycota</taxon>
        <taxon>Pezizomycotina</taxon>
        <taxon>Pezizomycetes</taxon>
        <taxon>Pezizales</taxon>
        <taxon>Tuberaceae</taxon>
        <taxon>Tuber</taxon>
    </lineage>
</organism>
<dbReference type="FunFam" id="3.30.1490.120:FF:000004">
    <property type="entry name" value="RNA polymerase I subunit Rpa43"/>
    <property type="match status" value="1"/>
</dbReference>
<dbReference type="Proteomes" id="UP001412239">
    <property type="component" value="Unassembled WGS sequence"/>
</dbReference>
<dbReference type="GO" id="GO:0005736">
    <property type="term" value="C:RNA polymerase I complex"/>
    <property type="evidence" value="ECO:0007669"/>
    <property type="project" value="TreeGrafter"/>
</dbReference>
<evidence type="ECO:0000259" key="9">
    <source>
        <dbReference type="Pfam" id="PF17875"/>
    </source>
</evidence>
<reference evidence="10" key="1">
    <citation type="submission" date="2015-10" db="EMBL/GenBank/DDBJ databases">
        <authorList>
            <person name="Regsiter A."/>
            <person name="william w."/>
        </authorList>
    </citation>
    <scope>NUCLEOTIDE SEQUENCE</scope>
    <source>
        <strain evidence="10">Montdore</strain>
    </source>
</reference>
<feature type="domain" description="RPA43 OB" evidence="9">
    <location>
        <begin position="157"/>
        <end position="256"/>
    </location>
</feature>
<dbReference type="InterPro" id="IPR036898">
    <property type="entry name" value="RNA_pol_Rpb7-like_N_sf"/>
</dbReference>
<evidence type="ECO:0000313" key="11">
    <source>
        <dbReference type="Proteomes" id="UP001412239"/>
    </source>
</evidence>
<evidence type="ECO:0000256" key="7">
    <source>
        <dbReference type="RuleBase" id="RU369086"/>
    </source>
</evidence>
<keyword evidence="3 7" id="KW-0240">DNA-directed RNA polymerase</keyword>
<keyword evidence="11" id="KW-1185">Reference proteome</keyword>
<evidence type="ECO:0000256" key="4">
    <source>
        <dbReference type="ARBA" id="ARBA00022553"/>
    </source>
</evidence>
<sequence>MPTPAKHHDHKHRRKGKDRKRKLLAGSPPGTSKKARTITTTTATSSSSKRHNNASSSASAVTDSPAGKTPYHAIGASLYLTLSPKYSYRTTQSPHTTPLSGIQKDHLDPLLMSYFEPVNGVVLAYRNVEFESDCARIVGESPFAHVWVFVEFLVWRPLKGMLLKGWVNMAGASHVGLLVENTWNVAIPRERIPEGWRWVEGAGVEVGVVADIEEGTGADGGYWVDGDGKKIEAFRKFRVEAVKAMGHMVSMEGSLLGVNKPEKMPRRERAK</sequence>
<keyword evidence="5 7" id="KW-0804">Transcription</keyword>
<evidence type="ECO:0000313" key="10">
    <source>
        <dbReference type="EMBL" id="CUS10095.1"/>
    </source>
</evidence>
<dbReference type="GO" id="GO:0006361">
    <property type="term" value="P:transcription initiation at RNA polymerase I promoter"/>
    <property type="evidence" value="ECO:0007669"/>
    <property type="project" value="UniProtKB-ARBA"/>
</dbReference>
<feature type="compositionally biased region" description="Low complexity" evidence="8">
    <location>
        <begin position="37"/>
        <end position="66"/>
    </location>
</feature>
<dbReference type="Gene3D" id="2.40.50.1060">
    <property type="match status" value="1"/>
</dbReference>
<evidence type="ECO:0000256" key="6">
    <source>
        <dbReference type="ARBA" id="ARBA00023242"/>
    </source>
</evidence>
<feature type="compositionally biased region" description="Basic residues" evidence="8">
    <location>
        <begin position="1"/>
        <end position="23"/>
    </location>
</feature>
<dbReference type="AlphaFoldDB" id="A0A292PTR4"/>
<name>A0A292PTR4_9PEZI</name>
<evidence type="ECO:0000256" key="2">
    <source>
        <dbReference type="ARBA" id="ARBA00005930"/>
    </source>
</evidence>
<dbReference type="GO" id="GO:0006362">
    <property type="term" value="P:transcription elongation by RNA polymerase I"/>
    <property type="evidence" value="ECO:0007669"/>
    <property type="project" value="UniProtKB-ARBA"/>
</dbReference>
<accession>A0A292PTR4</accession>
<dbReference type="InterPro" id="IPR041178">
    <property type="entry name" value="RPA43_OB"/>
</dbReference>
<gene>
    <name evidence="10" type="ORF">GSTUAT00005816001</name>
</gene>
<dbReference type="InterPro" id="IPR045113">
    <property type="entry name" value="Rpb7-like"/>
</dbReference>
<evidence type="ECO:0000256" key="8">
    <source>
        <dbReference type="SAM" id="MobiDB-lite"/>
    </source>
</evidence>
<keyword evidence="6 7" id="KW-0539">Nucleus</keyword>
<evidence type="ECO:0000256" key="3">
    <source>
        <dbReference type="ARBA" id="ARBA00022478"/>
    </source>
</evidence>
<comment type="subcellular location">
    <subcellularLocation>
        <location evidence="1">Nucleus</location>
        <location evidence="1">Nucleolus</location>
    </subcellularLocation>
</comment>
<evidence type="ECO:0000256" key="1">
    <source>
        <dbReference type="ARBA" id="ARBA00004604"/>
    </source>
</evidence>
<dbReference type="PANTHER" id="PTHR12709">
    <property type="entry name" value="DNA-DIRECTED RNA POLYMERASE II, III"/>
    <property type="match status" value="1"/>
</dbReference>
<evidence type="ECO:0000256" key="5">
    <source>
        <dbReference type="ARBA" id="ARBA00023163"/>
    </source>
</evidence>
<protein>
    <recommendedName>
        <fullName evidence="7">DNA-directed RNA polymerase subunit</fullName>
    </recommendedName>
</protein>
<comment type="similarity">
    <text evidence="2">Belongs to the eukaryotic RPA43 RNA polymerase subunit family.</text>
</comment>
<keyword evidence="4" id="KW-0597">Phosphoprotein</keyword>